<dbReference type="RefSeq" id="WP_063601390.1">
    <property type="nucleotide sequence ID" value="NZ_LITQ01000017.1"/>
</dbReference>
<evidence type="ECO:0000313" key="1">
    <source>
        <dbReference type="EMBL" id="OAA92777.1"/>
    </source>
</evidence>
<sequence length="215" mass="25316">MKIIEFEDSSNEICEISCEVEKDRLYIRWKWPKNTDIVYVMKTDNLDDLSLNDAELKSAKLYTMEEYKEFNGYCESIKEINQYRYYVFPAIESDDDILFVKQNNGKNQIVVSTGKPDIYYDIKEVKSLKGLFSKDKKLQITIKSEIPLHKDVLCYVKKRDSYPVNNKDGISFDFICDIHVGINEMPEITVKKDEYVKVFIKNVDKYGGSYRLKQI</sequence>
<proteinExistence type="predicted"/>
<gene>
    <name evidence="2" type="ORF">CLCOS_31730</name>
    <name evidence="1" type="ORF">WX73_00661</name>
</gene>
<dbReference type="AlphaFoldDB" id="A0A166SU47"/>
<reference evidence="1 3" key="1">
    <citation type="journal article" date="2015" name="Biotechnol. Bioeng.">
        <title>Genome sequence and phenotypic characterization of Caulobacter segnis.</title>
        <authorList>
            <person name="Patel S."/>
            <person name="Fletcher B."/>
            <person name="Scott D.C."/>
            <person name="Ely B."/>
        </authorList>
    </citation>
    <scope>NUCLEOTIDE SEQUENCE [LARGE SCALE GENOMIC DNA]</scope>
    <source>
        <strain evidence="1 3">PS02</strain>
    </source>
</reference>
<evidence type="ECO:0000313" key="3">
    <source>
        <dbReference type="Proteomes" id="UP000077384"/>
    </source>
</evidence>
<keyword evidence="4" id="KW-1185">Reference proteome</keyword>
<evidence type="ECO:0000313" key="4">
    <source>
        <dbReference type="Proteomes" id="UP000093694"/>
    </source>
</evidence>
<dbReference type="PATRIC" id="fig|1705578.3.peg.1046"/>
<reference evidence="2 4" key="2">
    <citation type="journal article" date="2016" name="Front. Microbiol.">
        <title>Industrial Acetogenic Biocatalysts: A Comparative Metabolic and Genomic Analysis.</title>
        <authorList>
            <person name="Bengelsdorf F."/>
            <person name="Poehlein A."/>
            <person name="Sonja S."/>
            <person name="Erz C."/>
            <person name="Hummel T."/>
            <person name="Hoffmeister S."/>
            <person name="Daniel R."/>
            <person name="Durre P."/>
        </authorList>
    </citation>
    <scope>NUCLEOTIDE SEQUENCE [LARGE SCALE GENOMIC DNA]</scope>
    <source>
        <strain evidence="2 4">PTA-10522</strain>
    </source>
</reference>
<protein>
    <submittedName>
        <fullName evidence="1">Uncharacterized protein</fullName>
    </submittedName>
</protein>
<evidence type="ECO:0000313" key="2">
    <source>
        <dbReference type="EMBL" id="OBR92178.1"/>
    </source>
</evidence>
<organism evidence="1 3">
    <name type="scientific">Clostridium coskatii</name>
    <dbReference type="NCBI Taxonomy" id="1705578"/>
    <lineage>
        <taxon>Bacteria</taxon>
        <taxon>Bacillati</taxon>
        <taxon>Bacillota</taxon>
        <taxon>Clostridia</taxon>
        <taxon>Eubacteriales</taxon>
        <taxon>Clostridiaceae</taxon>
        <taxon>Clostridium</taxon>
    </lineage>
</organism>
<dbReference type="Proteomes" id="UP000093694">
    <property type="component" value="Unassembled WGS sequence"/>
</dbReference>
<accession>A0A166SU47</accession>
<name>A0A166SU47_9CLOT</name>
<comment type="caution">
    <text evidence="1">The sequence shown here is derived from an EMBL/GenBank/DDBJ whole genome shotgun (WGS) entry which is preliminary data.</text>
</comment>
<dbReference type="EMBL" id="LROR01000061">
    <property type="protein sequence ID" value="OBR92178.1"/>
    <property type="molecule type" value="Genomic_DNA"/>
</dbReference>
<dbReference type="EMBL" id="LITQ01000017">
    <property type="protein sequence ID" value="OAA92777.1"/>
    <property type="molecule type" value="Genomic_DNA"/>
</dbReference>
<dbReference type="Proteomes" id="UP000077384">
    <property type="component" value="Unassembled WGS sequence"/>
</dbReference>